<dbReference type="PANTHER" id="PTHR45527:SF1">
    <property type="entry name" value="FATTY ACID SYNTHASE"/>
    <property type="match status" value="1"/>
</dbReference>
<dbReference type="PROSITE" id="PS00455">
    <property type="entry name" value="AMP_BINDING"/>
    <property type="match status" value="1"/>
</dbReference>
<dbReference type="Proteomes" id="UP000515465">
    <property type="component" value="Plasmid p_3"/>
</dbReference>
<dbReference type="Gene3D" id="3.30.300.30">
    <property type="match status" value="1"/>
</dbReference>
<keyword evidence="2" id="KW-0436">Ligase</keyword>
<dbReference type="Pfam" id="PF00501">
    <property type="entry name" value="AMP-binding"/>
    <property type="match status" value="1"/>
</dbReference>
<dbReference type="InterPro" id="IPR045851">
    <property type="entry name" value="AMP-bd_C_sf"/>
</dbReference>
<protein>
    <submittedName>
        <fullName evidence="2">D-alanine--poly(Phosphoribitol) ligase</fullName>
    </submittedName>
</protein>
<dbReference type="RefSeq" id="WP_183455019.1">
    <property type="nucleotide sequence ID" value="NZ_CP050298.1"/>
</dbReference>
<dbReference type="GO" id="GO:0044550">
    <property type="term" value="P:secondary metabolite biosynthetic process"/>
    <property type="evidence" value="ECO:0007669"/>
    <property type="project" value="TreeGrafter"/>
</dbReference>
<dbReference type="InterPro" id="IPR000873">
    <property type="entry name" value="AMP-dep_synth/lig_dom"/>
</dbReference>
<evidence type="ECO:0000313" key="3">
    <source>
        <dbReference type="Proteomes" id="UP000515465"/>
    </source>
</evidence>
<dbReference type="GO" id="GO:0043041">
    <property type="term" value="P:amino acid activation for nonribosomal peptide biosynthetic process"/>
    <property type="evidence" value="ECO:0007669"/>
    <property type="project" value="TreeGrafter"/>
</dbReference>
<dbReference type="EMBL" id="CP050298">
    <property type="protein sequence ID" value="QND61879.1"/>
    <property type="molecule type" value="Genomic_DNA"/>
</dbReference>
<dbReference type="PANTHER" id="PTHR45527">
    <property type="entry name" value="NONRIBOSOMAL PEPTIDE SYNTHETASE"/>
    <property type="match status" value="1"/>
</dbReference>
<evidence type="ECO:0000259" key="1">
    <source>
        <dbReference type="Pfam" id="PF00501"/>
    </source>
</evidence>
<dbReference type="InterPro" id="IPR042099">
    <property type="entry name" value="ANL_N_sf"/>
</dbReference>
<keyword evidence="2" id="KW-0614">Plasmid</keyword>
<gene>
    <name evidence="2" type="ORF">HB778_37540</name>
</gene>
<sequence length="495" mass="54971">MMVDVVDRFLSVASRHPGRLAIDVGARQYSYAWLEERVRIYAQIYSSFEQPRIAIALPQEADAYACILASGLAGGFHTPLNTVAPIQKLRRILHRLQPDLLVAKPQLAAEIVTAVPNLKVLDPDMINTDRCFLGNGTRHELAYVMFTSGSTGEPKGVMVSRKALANYVSWLESLHITPDDRLSQQPNLAFDISMTDIFGALCHGASLHPLLDEGDRMSPAEFIARQAITIWNSTPSAVSLMMRARQVTRKDLGSVRLFNFCGEPLVRQQLDAIFSALPDTLAQNTYGPTEATISVTEQVLTSDNYGSYCHTSAALGQTIPGMKISLIGGRSPTEGQIVISGPQLAEGYWNDPEKTEQQFRVLDELSGERGYLTGDWAEIRDDRLFFKERIDFQVKVKGYRIELDEIVSAIRQCGWPVAVVFKRGDGLAAVVESNGLGPLNERELKAALSEIVEAHAIPTWILEIQRAPRSENDKLDRTAAAVWFEDNLIMKKERT</sequence>
<dbReference type="Gene3D" id="3.40.50.12780">
    <property type="entry name" value="N-terminal domain of ligase-like"/>
    <property type="match status" value="1"/>
</dbReference>
<dbReference type="GO" id="GO:0031177">
    <property type="term" value="F:phosphopantetheine binding"/>
    <property type="evidence" value="ECO:0007669"/>
    <property type="project" value="TreeGrafter"/>
</dbReference>
<dbReference type="AlphaFoldDB" id="A0A7G6T547"/>
<geneLocation type="plasmid" evidence="2 3">
    <name>p_3</name>
</geneLocation>
<dbReference type="GO" id="GO:0005737">
    <property type="term" value="C:cytoplasm"/>
    <property type="evidence" value="ECO:0007669"/>
    <property type="project" value="TreeGrafter"/>
</dbReference>
<accession>A0A7G6T547</accession>
<dbReference type="InterPro" id="IPR020845">
    <property type="entry name" value="AMP-binding_CS"/>
</dbReference>
<reference evidence="3" key="1">
    <citation type="journal article" date="2020" name="Mol. Plant Microbe">
        <title>Rhizobial microsymbionts of the narrowly endemic Oxytropis species growing in Kamchatka are characterized by significant genetic diversity and possess a set of genes that are associated with T3SS and T6SS secretion systems and can affect the development of symbiosis.</title>
        <authorList>
            <person name="Safronova V."/>
            <person name="Guro P."/>
            <person name="Sazanova A."/>
            <person name="Kuznetsova I."/>
            <person name="Belimov A."/>
            <person name="Yakubov V."/>
            <person name="Chirak E."/>
            <person name="Afonin A."/>
            <person name="Gogolev Y."/>
            <person name="Andronov E."/>
            <person name="Tikhonovich I."/>
        </authorList>
    </citation>
    <scope>NUCLEOTIDE SEQUENCE [LARGE SCALE GENOMIC DNA]</scope>
    <source>
        <strain evidence="3">583</strain>
        <plasmid evidence="3">p_3</plasmid>
    </source>
</reference>
<name>A0A7G6T547_9HYPH</name>
<organism evidence="2 3">
    <name type="scientific">Mesorhizobium huakuii</name>
    <dbReference type="NCBI Taxonomy" id="28104"/>
    <lineage>
        <taxon>Bacteria</taxon>
        <taxon>Pseudomonadati</taxon>
        <taxon>Pseudomonadota</taxon>
        <taxon>Alphaproteobacteria</taxon>
        <taxon>Hyphomicrobiales</taxon>
        <taxon>Phyllobacteriaceae</taxon>
        <taxon>Mesorhizobium</taxon>
    </lineage>
</organism>
<evidence type="ECO:0000313" key="2">
    <source>
        <dbReference type="EMBL" id="QND61879.1"/>
    </source>
</evidence>
<feature type="domain" description="AMP-dependent synthetase/ligase" evidence="1">
    <location>
        <begin position="12"/>
        <end position="349"/>
    </location>
</feature>
<proteinExistence type="predicted"/>
<dbReference type="GO" id="GO:0016874">
    <property type="term" value="F:ligase activity"/>
    <property type="evidence" value="ECO:0007669"/>
    <property type="project" value="UniProtKB-KW"/>
</dbReference>
<dbReference type="SUPFAM" id="SSF56801">
    <property type="entry name" value="Acetyl-CoA synthetase-like"/>
    <property type="match status" value="1"/>
</dbReference>